<dbReference type="InterPro" id="IPR010290">
    <property type="entry name" value="TM_effector"/>
</dbReference>
<dbReference type="AlphaFoldDB" id="A0A133UI82"/>
<feature type="transmembrane region" description="Helical" evidence="7">
    <location>
        <begin position="21"/>
        <end position="44"/>
    </location>
</feature>
<feature type="transmembrane region" description="Helical" evidence="7">
    <location>
        <begin position="347"/>
        <end position="366"/>
    </location>
</feature>
<accession>A0A133UI82</accession>
<protein>
    <recommendedName>
        <fullName evidence="8">Major facilitator superfamily (MFS) profile domain-containing protein</fullName>
    </recommendedName>
</protein>
<feature type="domain" description="Major facilitator superfamily (MFS) profile" evidence="8">
    <location>
        <begin position="17"/>
        <end position="404"/>
    </location>
</feature>
<dbReference type="InterPro" id="IPR020846">
    <property type="entry name" value="MFS_dom"/>
</dbReference>
<feature type="transmembrane region" description="Helical" evidence="7">
    <location>
        <begin position="177"/>
        <end position="196"/>
    </location>
</feature>
<evidence type="ECO:0000313" key="9">
    <source>
        <dbReference type="EMBL" id="KXA93943.1"/>
    </source>
</evidence>
<feature type="transmembrane region" description="Helical" evidence="7">
    <location>
        <begin position="230"/>
        <end position="252"/>
    </location>
</feature>
<feature type="transmembrane region" description="Helical" evidence="7">
    <location>
        <begin position="293"/>
        <end position="310"/>
    </location>
</feature>
<dbReference type="Gene3D" id="1.20.1250.20">
    <property type="entry name" value="MFS general substrate transporter like domains"/>
    <property type="match status" value="1"/>
</dbReference>
<evidence type="ECO:0000256" key="3">
    <source>
        <dbReference type="ARBA" id="ARBA00022475"/>
    </source>
</evidence>
<feature type="transmembrane region" description="Helical" evidence="7">
    <location>
        <begin position="316"/>
        <end position="335"/>
    </location>
</feature>
<comment type="caution">
    <text evidence="9">The sequence shown here is derived from an EMBL/GenBank/DDBJ whole genome shotgun (WGS) entry which is preliminary data.</text>
</comment>
<keyword evidence="10" id="KW-1185">Reference proteome</keyword>
<dbReference type="Pfam" id="PF05977">
    <property type="entry name" value="MFS_3"/>
    <property type="match status" value="1"/>
</dbReference>
<keyword evidence="2" id="KW-0813">Transport</keyword>
<dbReference type="PROSITE" id="PS50850">
    <property type="entry name" value="MFS"/>
    <property type="match status" value="1"/>
</dbReference>
<dbReference type="PANTHER" id="PTHR23513">
    <property type="entry name" value="INTEGRAL MEMBRANE EFFLUX PROTEIN-RELATED"/>
    <property type="match status" value="1"/>
</dbReference>
<dbReference type="PRINTS" id="PR01035">
    <property type="entry name" value="TCRTETA"/>
</dbReference>
<evidence type="ECO:0000256" key="6">
    <source>
        <dbReference type="ARBA" id="ARBA00023136"/>
    </source>
</evidence>
<feature type="transmembrane region" description="Helical" evidence="7">
    <location>
        <begin position="264"/>
        <end position="281"/>
    </location>
</feature>
<evidence type="ECO:0000256" key="1">
    <source>
        <dbReference type="ARBA" id="ARBA00004651"/>
    </source>
</evidence>
<gene>
    <name evidence="9" type="ORF">AKJ66_00250</name>
</gene>
<sequence>MSEDSNPFISLLRENRDFATLWFGQIVSRIGDGILIVALPWLIYKIGTETDLGLIMALYSLAAVLFGYIAGMTADRFSRKRLMIMSSIGAGVFVTLMPVLYDSGLLVIPLLGILAFLASLCSQFFEPALDASIPNLVEDDMLETANSMSMTTRRVGMIAGPAVAGVLITVTSSSTTLLIDSISFFFLAGIIAFISVPQKIPDRRNSIWSDFVDDTGDLFSYVKSQPLIRLILLLTLVVNAVLGPFFIITVVFTKNVLASGSGSFGLLVSILSLGTVAGMLTVGQFKEIHAKKFILLGFSLSGLSLIILSQTRWLGLAVGLYLLVGIGFGVINVPAKTALQRFSPDKLRGKIMGITFTMASAAQPISQASSGFVLSFIDTPIMFLFMGMGVLLLLLPLILSEELERLE</sequence>
<evidence type="ECO:0000256" key="5">
    <source>
        <dbReference type="ARBA" id="ARBA00022989"/>
    </source>
</evidence>
<evidence type="ECO:0000256" key="7">
    <source>
        <dbReference type="SAM" id="Phobius"/>
    </source>
</evidence>
<proteinExistence type="predicted"/>
<dbReference type="GO" id="GO:0022857">
    <property type="term" value="F:transmembrane transporter activity"/>
    <property type="evidence" value="ECO:0007669"/>
    <property type="project" value="InterPro"/>
</dbReference>
<feature type="transmembrane region" description="Helical" evidence="7">
    <location>
        <begin position="155"/>
        <end position="171"/>
    </location>
</feature>
<dbReference type="InterPro" id="IPR036259">
    <property type="entry name" value="MFS_trans_sf"/>
</dbReference>
<keyword evidence="5 7" id="KW-1133">Transmembrane helix</keyword>
<feature type="transmembrane region" description="Helical" evidence="7">
    <location>
        <begin position="372"/>
        <end position="399"/>
    </location>
</feature>
<organism evidence="9 10">
    <name type="scientific">candidate division MSBL1 archaeon SCGC-AAA259E22</name>
    <dbReference type="NCBI Taxonomy" id="1698265"/>
    <lineage>
        <taxon>Archaea</taxon>
        <taxon>Methanobacteriati</taxon>
        <taxon>Methanobacteriota</taxon>
        <taxon>candidate division MSBL1</taxon>
    </lineage>
</organism>
<keyword evidence="3" id="KW-1003">Cell membrane</keyword>
<dbReference type="PANTHER" id="PTHR23513:SF6">
    <property type="entry name" value="MAJOR FACILITATOR SUPERFAMILY ASSOCIATED DOMAIN-CONTAINING PROTEIN"/>
    <property type="match status" value="1"/>
</dbReference>
<evidence type="ECO:0000313" key="10">
    <source>
        <dbReference type="Proteomes" id="UP000070657"/>
    </source>
</evidence>
<feature type="transmembrane region" description="Helical" evidence="7">
    <location>
        <begin position="82"/>
        <end position="101"/>
    </location>
</feature>
<name>A0A133UI82_9EURY</name>
<evidence type="ECO:0000256" key="4">
    <source>
        <dbReference type="ARBA" id="ARBA00022692"/>
    </source>
</evidence>
<dbReference type="Proteomes" id="UP000070657">
    <property type="component" value="Unassembled WGS sequence"/>
</dbReference>
<feature type="transmembrane region" description="Helical" evidence="7">
    <location>
        <begin position="50"/>
        <end position="70"/>
    </location>
</feature>
<keyword evidence="4 7" id="KW-0812">Transmembrane</keyword>
<dbReference type="SUPFAM" id="SSF103473">
    <property type="entry name" value="MFS general substrate transporter"/>
    <property type="match status" value="1"/>
</dbReference>
<dbReference type="CDD" id="cd06173">
    <property type="entry name" value="MFS_MefA_like"/>
    <property type="match status" value="1"/>
</dbReference>
<evidence type="ECO:0000259" key="8">
    <source>
        <dbReference type="PROSITE" id="PS50850"/>
    </source>
</evidence>
<reference evidence="9 10" key="1">
    <citation type="journal article" date="2016" name="Sci. Rep.">
        <title>Metabolic traits of an uncultured archaeal lineage -MSBL1- from brine pools of the Red Sea.</title>
        <authorList>
            <person name="Mwirichia R."/>
            <person name="Alam I."/>
            <person name="Rashid M."/>
            <person name="Vinu M."/>
            <person name="Ba-Alawi W."/>
            <person name="Anthony Kamau A."/>
            <person name="Kamanda Ngugi D."/>
            <person name="Goker M."/>
            <person name="Klenk H.P."/>
            <person name="Bajic V."/>
            <person name="Stingl U."/>
        </authorList>
    </citation>
    <scope>NUCLEOTIDE SEQUENCE [LARGE SCALE GENOMIC DNA]</scope>
    <source>
        <strain evidence="9">SCGC-AAA259E22</strain>
    </source>
</reference>
<feature type="transmembrane region" description="Helical" evidence="7">
    <location>
        <begin position="107"/>
        <end position="125"/>
    </location>
</feature>
<dbReference type="GO" id="GO:0005886">
    <property type="term" value="C:plasma membrane"/>
    <property type="evidence" value="ECO:0007669"/>
    <property type="project" value="UniProtKB-SubCell"/>
</dbReference>
<comment type="subcellular location">
    <subcellularLocation>
        <location evidence="1">Cell membrane</location>
        <topology evidence="1">Multi-pass membrane protein</topology>
    </subcellularLocation>
</comment>
<keyword evidence="6 7" id="KW-0472">Membrane</keyword>
<dbReference type="InterPro" id="IPR001958">
    <property type="entry name" value="Tet-R_TetA/multi-R_MdtG-like"/>
</dbReference>
<evidence type="ECO:0000256" key="2">
    <source>
        <dbReference type="ARBA" id="ARBA00022448"/>
    </source>
</evidence>
<dbReference type="EMBL" id="LHXP01000002">
    <property type="protein sequence ID" value="KXA93943.1"/>
    <property type="molecule type" value="Genomic_DNA"/>
</dbReference>